<accession>A0A7V8LJ28</accession>
<sequence>MNTMTTHQLIDGRITSRADRLAPERCQRCGYRGASLAPNANGRLTCSLCDPTGWDVPLAPKRGGAALILAVGPDAWFRPFNIERLIERAEHEARLRGGERAVEELRAEVTRLRDELDVRIAAQRGTWPAFQRQIVREVIEEALNNGDVTPHE</sequence>
<evidence type="ECO:0000256" key="1">
    <source>
        <dbReference type="SAM" id="Coils"/>
    </source>
</evidence>
<organism evidence="2 3">
    <name type="scientific">Mycobacteroides immunogenum</name>
    <dbReference type="NCBI Taxonomy" id="83262"/>
    <lineage>
        <taxon>Bacteria</taxon>
        <taxon>Bacillati</taxon>
        <taxon>Actinomycetota</taxon>
        <taxon>Actinomycetes</taxon>
        <taxon>Mycobacteriales</taxon>
        <taxon>Mycobacteriaceae</taxon>
        <taxon>Mycobacteroides</taxon>
    </lineage>
</organism>
<name>A0A7V8LJ28_9MYCO</name>
<dbReference type="EMBL" id="LJFO01000033">
    <property type="protein sequence ID" value="KPG02322.1"/>
    <property type="molecule type" value="Genomic_DNA"/>
</dbReference>
<feature type="coiled-coil region" evidence="1">
    <location>
        <begin position="88"/>
        <end position="122"/>
    </location>
</feature>
<keyword evidence="1" id="KW-0175">Coiled coil</keyword>
<proteinExistence type="predicted"/>
<protein>
    <submittedName>
        <fullName evidence="2">Uncharacterized protein</fullName>
    </submittedName>
</protein>
<reference evidence="2 3" key="1">
    <citation type="submission" date="2015-09" db="EMBL/GenBank/DDBJ databases">
        <title>Genome Sequences of Mycobacterium immunogenum Isolates, Recuperated from a Chloraminated Drinking Water Distribution System Simulator Subjected to Episodes of Nitrification.</title>
        <authorList>
            <person name="Gomez-Alvarez V."/>
            <person name="Revetta R.P."/>
        </authorList>
    </citation>
    <scope>NUCLEOTIDE SEQUENCE [LARGE SCALE GENOMIC DNA]</scope>
    <source>
        <strain evidence="2 3">H008</strain>
    </source>
</reference>
<dbReference type="KEGG" id="miz:BAB75_01875"/>
<dbReference type="Proteomes" id="UP000037843">
    <property type="component" value="Unassembled WGS sequence"/>
</dbReference>
<dbReference type="AlphaFoldDB" id="A0A7V8LJ28"/>
<evidence type="ECO:0000313" key="3">
    <source>
        <dbReference type="Proteomes" id="UP000037843"/>
    </source>
</evidence>
<gene>
    <name evidence="2" type="ORF">AN908_28110</name>
</gene>
<evidence type="ECO:0000313" key="2">
    <source>
        <dbReference type="EMBL" id="KPG02322.1"/>
    </source>
</evidence>
<comment type="caution">
    <text evidence="2">The sequence shown here is derived from an EMBL/GenBank/DDBJ whole genome shotgun (WGS) entry which is preliminary data.</text>
</comment>